<dbReference type="SUPFAM" id="SSF88723">
    <property type="entry name" value="PIN domain-like"/>
    <property type="match status" value="1"/>
</dbReference>
<evidence type="ECO:0000256" key="1">
    <source>
        <dbReference type="ARBA" id="ARBA00007398"/>
    </source>
</evidence>
<sequence length="536" mass="63243">MGVKRLFTICKSLLDCKKIAKQEFDSIIIDGYAFLYKIFGDQLDELFMIDYECFSRKISRAFNKMHENFHHIYLFVETPSESLKRSVHLQREKDRIQSIKLLIDSNYSKTKNILPVGAYLMLLNVCENLRFVRVQVRSGADVDLTISYASREYKAVILSNDTDFLIYHNLSKGLVPLQLVSLEQPNSWFYWDSIELASVMKISVTALPIYACLVGCDYFDAFRDRYTKKPIQSGDAIKFIRNIEIHDIRSLNLSQILPTSSHLNFYKAIERYEQNKEDTEVQFDGFALNLIPLEPKILSCLIDKVFYANTMLEDIKQPSVWLTSTNVRRQIYFRLSHINKSLVHIHEYIREGLDITKRHMDIDFQEPDEHLNTFYEKIHKEQDKKITANEFIHFCFKRFLQASDVPVASRYALFAMINRPKSECVAMKMAIKQFHHFSEFHAYVYCSCLLLLLYCPMDIELVCDTLCKLDGKRYMYYLMNPDIELNESFERFSDENQISILNICRKSKDKRKTKKRENNYDLTANMFEILQEYENP</sequence>
<proteinExistence type="inferred from homology"/>
<dbReference type="Gene3D" id="3.40.50.1010">
    <property type="entry name" value="5'-nuclease"/>
    <property type="match status" value="1"/>
</dbReference>
<dbReference type="InterPro" id="IPR026832">
    <property type="entry name" value="Asteroid"/>
</dbReference>
<organism evidence="2 4">
    <name type="scientific">Rozella allomycis (strain CSF55)</name>
    <dbReference type="NCBI Taxonomy" id="988480"/>
    <lineage>
        <taxon>Eukaryota</taxon>
        <taxon>Fungi</taxon>
        <taxon>Fungi incertae sedis</taxon>
        <taxon>Cryptomycota</taxon>
        <taxon>Cryptomycota incertae sedis</taxon>
        <taxon>Rozella</taxon>
    </lineage>
</organism>
<reference evidence="2 4" key="1">
    <citation type="journal article" date="2013" name="Curr. Biol.">
        <title>Shared signatures of parasitism and phylogenomics unite Cryptomycota and microsporidia.</title>
        <authorList>
            <person name="James T.Y."/>
            <person name="Pelin A."/>
            <person name="Bonen L."/>
            <person name="Ahrendt S."/>
            <person name="Sain D."/>
            <person name="Corradi N."/>
            <person name="Stajich J.E."/>
        </authorList>
    </citation>
    <scope>NUCLEOTIDE SEQUENCE [LARGE SCALE GENOMIC DNA]</scope>
    <source>
        <strain evidence="2">CSF55</strain>
        <strain evidence="2">CSF55</strain>
    </source>
</reference>
<accession>A0A075AUJ3</accession>
<evidence type="ECO:0000313" key="4">
    <source>
        <dbReference type="Proteomes" id="UP000030755"/>
    </source>
</evidence>
<dbReference type="Proteomes" id="UP000030755">
    <property type="component" value="Unassembled WGS sequence"/>
</dbReference>
<evidence type="ECO:0000313" key="5">
    <source>
        <dbReference type="Proteomes" id="UP000281549"/>
    </source>
</evidence>
<evidence type="ECO:0000313" key="2">
    <source>
        <dbReference type="EMBL" id="EPZ32392.1"/>
    </source>
</evidence>
<dbReference type="InterPro" id="IPR029060">
    <property type="entry name" value="PIN-like_dom_sf"/>
</dbReference>
<dbReference type="PANTHER" id="PTHR15665">
    <property type="entry name" value="ASTEROID PROTEIN"/>
    <property type="match status" value="1"/>
</dbReference>
<dbReference type="EMBL" id="KE561154">
    <property type="protein sequence ID" value="EPZ32392.1"/>
    <property type="molecule type" value="Genomic_DNA"/>
</dbReference>
<keyword evidence="4" id="KW-1185">Reference proteome</keyword>
<comment type="similarity">
    <text evidence="1">Belongs to the asteroid family.</text>
</comment>
<dbReference type="Proteomes" id="UP000281549">
    <property type="component" value="Unassembled WGS sequence"/>
</dbReference>
<dbReference type="EMBL" id="ML004937">
    <property type="protein sequence ID" value="RKP21671.1"/>
    <property type="molecule type" value="Genomic_DNA"/>
</dbReference>
<dbReference type="AlphaFoldDB" id="A0A075AUJ3"/>
<reference evidence="3" key="3">
    <citation type="submission" date="2018-08" db="EMBL/GenBank/DDBJ databases">
        <title>Leveraging single-cell genomics to expand the Fungal Tree of Life.</title>
        <authorList>
            <consortium name="DOE Joint Genome Institute"/>
            <person name="Ahrendt S.R."/>
            <person name="Quandt C.A."/>
            <person name="Ciobanu D."/>
            <person name="Clum A."/>
            <person name="Salamov A."/>
            <person name="Andreopoulos B."/>
            <person name="Cheng J.-F."/>
            <person name="Woyke T."/>
            <person name="Pelin A."/>
            <person name="Henrissat B."/>
            <person name="Reynolds N."/>
            <person name="Benny G.L."/>
            <person name="Smith M.E."/>
            <person name="James T.Y."/>
            <person name="Grigoriev I.V."/>
        </authorList>
    </citation>
    <scope>NUCLEOTIDE SEQUENCE</scope>
    <source>
        <strain evidence="3">CSF55</strain>
    </source>
</reference>
<protein>
    <recommendedName>
        <fullName evidence="6">Asteroid domain-containing protein</fullName>
    </recommendedName>
</protein>
<name>A0A075AUJ3_ROZAC</name>
<evidence type="ECO:0000313" key="3">
    <source>
        <dbReference type="EMBL" id="RKP21671.1"/>
    </source>
</evidence>
<evidence type="ECO:0008006" key="6">
    <source>
        <dbReference type="Google" id="ProtNLM"/>
    </source>
</evidence>
<dbReference type="PANTHER" id="PTHR15665:SF1">
    <property type="entry name" value="PROTEIN ASTEROID HOMOLOG 1"/>
    <property type="match status" value="1"/>
</dbReference>
<dbReference type="OrthoDB" id="25987at2759"/>
<dbReference type="HOGENOM" id="CLU_476632_0_0_1"/>
<reference evidence="5" key="2">
    <citation type="journal article" date="2018" name="Nat. Microbiol.">
        <title>Leveraging single-cell genomics to expand the fungal tree of life.</title>
        <authorList>
            <person name="Ahrendt S.R."/>
            <person name="Quandt C.A."/>
            <person name="Ciobanu D."/>
            <person name="Clum A."/>
            <person name="Salamov A."/>
            <person name="Andreopoulos B."/>
            <person name="Cheng J.F."/>
            <person name="Woyke T."/>
            <person name="Pelin A."/>
            <person name="Henrissat B."/>
            <person name="Reynolds N.K."/>
            <person name="Benny G.L."/>
            <person name="Smith M.E."/>
            <person name="James T.Y."/>
            <person name="Grigoriev I.V."/>
        </authorList>
    </citation>
    <scope>NUCLEOTIDE SEQUENCE [LARGE SCALE GENOMIC DNA]</scope>
    <source>
        <strain evidence="5">CSF55</strain>
    </source>
</reference>
<gene>
    <name evidence="2" type="ORF">O9G_001294</name>
    <name evidence="3" type="ORF">ROZALSC1DRAFT_26926</name>
</gene>